<comment type="similarity">
    <text evidence="1 10">Belongs to the class-I aminoacyl-tRNA synthetase family.</text>
</comment>
<reference evidence="12" key="3">
    <citation type="submission" date="2022-12" db="EMBL/GenBank/DDBJ databases">
        <authorList>
            <person name="Sun Q."/>
            <person name="Kim S."/>
        </authorList>
    </citation>
    <scope>NUCLEOTIDE SEQUENCE</scope>
    <source>
        <strain evidence="12">KCTC 12343</strain>
    </source>
</reference>
<dbReference type="PRINTS" id="PR01039">
    <property type="entry name" value="TRNASYNTHTRP"/>
</dbReference>
<dbReference type="EMBL" id="BMWV01000019">
    <property type="protein sequence ID" value="GGY65587.1"/>
    <property type="molecule type" value="Genomic_DNA"/>
</dbReference>
<dbReference type="RefSeq" id="WP_131146220.1">
    <property type="nucleotide sequence ID" value="NZ_BMWV01000019.1"/>
</dbReference>
<evidence type="ECO:0000256" key="4">
    <source>
        <dbReference type="ARBA" id="ARBA00022741"/>
    </source>
</evidence>
<protein>
    <recommendedName>
        <fullName evidence="2 9">Tryptophan--tRNA ligase</fullName>
        <ecNumber evidence="2 9">6.1.1.2</ecNumber>
    </recommendedName>
</protein>
<evidence type="ECO:0000256" key="7">
    <source>
        <dbReference type="ARBA" id="ARBA00023146"/>
    </source>
</evidence>
<feature type="region of interest" description="Disordered" evidence="11">
    <location>
        <begin position="1"/>
        <end position="33"/>
    </location>
</feature>
<reference evidence="13 14" key="2">
    <citation type="submission" date="2019-02" db="EMBL/GenBank/DDBJ databases">
        <title>Draft Genome Sequences of Six Type Strains of the Genus Massilia.</title>
        <authorList>
            <person name="Miess H."/>
            <person name="Frediansyhah A."/>
            <person name="Gross H."/>
        </authorList>
    </citation>
    <scope>NUCLEOTIDE SEQUENCE [LARGE SCALE GENOMIC DNA]</scope>
    <source>
        <strain evidence="13 14">DSM 17472</strain>
    </source>
</reference>
<dbReference type="Gene3D" id="1.10.240.10">
    <property type="entry name" value="Tyrosyl-Transfer RNA Synthetase"/>
    <property type="match status" value="1"/>
</dbReference>
<evidence type="ECO:0000256" key="8">
    <source>
        <dbReference type="ARBA" id="ARBA00049929"/>
    </source>
</evidence>
<organism evidence="12 15">
    <name type="scientific">Pseudoduganella albidiflava</name>
    <dbReference type="NCBI Taxonomy" id="321983"/>
    <lineage>
        <taxon>Bacteria</taxon>
        <taxon>Pseudomonadati</taxon>
        <taxon>Pseudomonadota</taxon>
        <taxon>Betaproteobacteria</taxon>
        <taxon>Burkholderiales</taxon>
        <taxon>Oxalobacteraceae</taxon>
        <taxon>Telluria group</taxon>
        <taxon>Pseudoduganella</taxon>
    </lineage>
</organism>
<dbReference type="Proteomes" id="UP000292307">
    <property type="component" value="Chromosome"/>
</dbReference>
<evidence type="ECO:0000256" key="1">
    <source>
        <dbReference type="ARBA" id="ARBA00005594"/>
    </source>
</evidence>
<dbReference type="GO" id="GO:0005524">
    <property type="term" value="F:ATP binding"/>
    <property type="evidence" value="ECO:0007669"/>
    <property type="project" value="UniProtKB-KW"/>
</dbReference>
<dbReference type="CDD" id="cd00806">
    <property type="entry name" value="TrpRS_core"/>
    <property type="match status" value="1"/>
</dbReference>
<keyword evidence="14" id="KW-1185">Reference proteome</keyword>
<reference evidence="12" key="1">
    <citation type="journal article" date="2014" name="Int. J. Syst. Evol. Microbiol.">
        <title>Complete genome sequence of Corynebacterium casei LMG S-19264T (=DSM 44701T), isolated from a smear-ripened cheese.</title>
        <authorList>
            <consortium name="US DOE Joint Genome Institute (JGI-PGF)"/>
            <person name="Walter F."/>
            <person name="Albersmeier A."/>
            <person name="Kalinowski J."/>
            <person name="Ruckert C."/>
        </authorList>
    </citation>
    <scope>NUCLEOTIDE SEQUENCE</scope>
    <source>
        <strain evidence="12">KCTC 12343</strain>
    </source>
</reference>
<dbReference type="SUPFAM" id="SSF52374">
    <property type="entry name" value="Nucleotidylyl transferase"/>
    <property type="match status" value="1"/>
</dbReference>
<keyword evidence="6 10" id="KW-0648">Protein biosynthesis</keyword>
<dbReference type="GO" id="GO:0004830">
    <property type="term" value="F:tryptophan-tRNA ligase activity"/>
    <property type="evidence" value="ECO:0007669"/>
    <property type="project" value="UniProtKB-UniRule"/>
</dbReference>
<dbReference type="Gene3D" id="3.40.50.620">
    <property type="entry name" value="HUPs"/>
    <property type="match status" value="1"/>
</dbReference>
<evidence type="ECO:0000313" key="12">
    <source>
        <dbReference type="EMBL" id="GGY65587.1"/>
    </source>
</evidence>
<evidence type="ECO:0000256" key="3">
    <source>
        <dbReference type="ARBA" id="ARBA00022598"/>
    </source>
</evidence>
<gene>
    <name evidence="12" type="primary">trpS</name>
    <name evidence="13" type="ORF">EYF70_15495</name>
    <name evidence="12" type="ORF">GCM10007387_54910</name>
</gene>
<dbReference type="Proteomes" id="UP000628442">
    <property type="component" value="Unassembled WGS sequence"/>
</dbReference>
<keyword evidence="7 10" id="KW-0030">Aminoacyl-tRNA synthetase</keyword>
<dbReference type="OrthoDB" id="9801042at2"/>
<evidence type="ECO:0000256" key="10">
    <source>
        <dbReference type="RuleBase" id="RU363036"/>
    </source>
</evidence>
<evidence type="ECO:0000313" key="14">
    <source>
        <dbReference type="Proteomes" id="UP000292307"/>
    </source>
</evidence>
<accession>A0A411WZF9</accession>
<evidence type="ECO:0000313" key="13">
    <source>
        <dbReference type="EMBL" id="QBI02104.1"/>
    </source>
</evidence>
<dbReference type="FunFam" id="1.10.240.10:FF:000005">
    <property type="entry name" value="Tryptophan--tRNA ligase"/>
    <property type="match status" value="1"/>
</dbReference>
<dbReference type="Pfam" id="PF00579">
    <property type="entry name" value="tRNA-synt_1b"/>
    <property type="match status" value="1"/>
</dbReference>
<dbReference type="EC" id="6.1.1.2" evidence="2 9"/>
<dbReference type="InterPro" id="IPR014729">
    <property type="entry name" value="Rossmann-like_a/b/a_fold"/>
</dbReference>
<feature type="compositionally biased region" description="Low complexity" evidence="11">
    <location>
        <begin position="1"/>
        <end position="29"/>
    </location>
</feature>
<evidence type="ECO:0000256" key="9">
    <source>
        <dbReference type="NCBIfam" id="TIGR00233"/>
    </source>
</evidence>
<dbReference type="PANTHER" id="PTHR43766">
    <property type="entry name" value="TRYPTOPHAN--TRNA LIGASE, MITOCHONDRIAL"/>
    <property type="match status" value="1"/>
</dbReference>
<evidence type="ECO:0000256" key="11">
    <source>
        <dbReference type="SAM" id="MobiDB-lite"/>
    </source>
</evidence>
<keyword evidence="3 10" id="KW-0436">Ligase</keyword>
<dbReference type="InterPro" id="IPR001412">
    <property type="entry name" value="aa-tRNA-synth_I_CS"/>
</dbReference>
<evidence type="ECO:0000313" key="15">
    <source>
        <dbReference type="Proteomes" id="UP000628442"/>
    </source>
</evidence>
<sequence>MSQPETSATSTASSAETSTTPSPASATPAVILTGDRPTGPLHLGHYVGSLRSRVGYQHDYQQFIMLADSQALTDNMDDIDKVRRNVVEVALDYLAVGIDPAKSTILIQSQIPELAELTFYYLNMVTVARLERNPTVKAEIVLRGFERDIPAGFLTYPASQAADISAFKASIVPVGEDQIPMIEQTNEIVRRFNRIANRDILVECKALVPEIGRLPGIDGKAKMSKSLGNTINLGASADEITAAVKKVYTDPLHLRVQDPGHLEGNVAFIYLDAFDTDKAALEEMKAHYVRGGLGDSIVKKRLEAVLQEMLAPIRARREEFAKDKGQVMQMLKEGTARAREVAAKTADEVKAALGLNYF</sequence>
<evidence type="ECO:0000256" key="6">
    <source>
        <dbReference type="ARBA" id="ARBA00022917"/>
    </source>
</evidence>
<proteinExistence type="inferred from homology"/>
<name>A0A411WZF9_9BURK</name>
<dbReference type="PANTHER" id="PTHR43766:SF1">
    <property type="entry name" value="TRYPTOPHAN--TRNA LIGASE, MITOCHONDRIAL"/>
    <property type="match status" value="1"/>
</dbReference>
<keyword evidence="4 10" id="KW-0547">Nucleotide-binding</keyword>
<dbReference type="InterPro" id="IPR050203">
    <property type="entry name" value="Trp-tRNA_synthetase"/>
</dbReference>
<keyword evidence="5 10" id="KW-0067">ATP-binding</keyword>
<dbReference type="InterPro" id="IPR002305">
    <property type="entry name" value="aa-tRNA-synth_Ic"/>
</dbReference>
<dbReference type="GO" id="GO:0006436">
    <property type="term" value="P:tryptophanyl-tRNA aminoacylation"/>
    <property type="evidence" value="ECO:0007669"/>
    <property type="project" value="UniProtKB-UniRule"/>
</dbReference>
<dbReference type="EMBL" id="CP036401">
    <property type="protein sequence ID" value="QBI02104.1"/>
    <property type="molecule type" value="Genomic_DNA"/>
</dbReference>
<dbReference type="NCBIfam" id="TIGR00233">
    <property type="entry name" value="trpS"/>
    <property type="match status" value="1"/>
</dbReference>
<evidence type="ECO:0000256" key="2">
    <source>
        <dbReference type="ARBA" id="ARBA00013161"/>
    </source>
</evidence>
<dbReference type="PROSITE" id="PS00178">
    <property type="entry name" value="AA_TRNA_LIGASE_I"/>
    <property type="match status" value="1"/>
</dbReference>
<dbReference type="GO" id="GO:0005829">
    <property type="term" value="C:cytosol"/>
    <property type="evidence" value="ECO:0007669"/>
    <property type="project" value="TreeGrafter"/>
</dbReference>
<dbReference type="InterPro" id="IPR002306">
    <property type="entry name" value="Trp-tRNA-ligase"/>
</dbReference>
<dbReference type="AlphaFoldDB" id="A0A411WZF9"/>
<comment type="catalytic activity">
    <reaction evidence="8">
        <text>tRNA(Trp) + L-tryptophan + ATP = L-tryptophyl-tRNA(Trp) + AMP + diphosphate + H(+)</text>
        <dbReference type="Rhea" id="RHEA:24080"/>
        <dbReference type="Rhea" id="RHEA-COMP:9671"/>
        <dbReference type="Rhea" id="RHEA-COMP:9705"/>
        <dbReference type="ChEBI" id="CHEBI:15378"/>
        <dbReference type="ChEBI" id="CHEBI:30616"/>
        <dbReference type="ChEBI" id="CHEBI:33019"/>
        <dbReference type="ChEBI" id="CHEBI:57912"/>
        <dbReference type="ChEBI" id="CHEBI:78442"/>
        <dbReference type="ChEBI" id="CHEBI:78535"/>
        <dbReference type="ChEBI" id="CHEBI:456215"/>
        <dbReference type="EC" id="6.1.1.2"/>
    </reaction>
</comment>
<evidence type="ECO:0000256" key="5">
    <source>
        <dbReference type="ARBA" id="ARBA00022840"/>
    </source>
</evidence>
<dbReference type="FunFam" id="3.40.50.620:FF:000094">
    <property type="entry name" value="Tryptophan--tRNA ligase"/>
    <property type="match status" value="1"/>
</dbReference>